<evidence type="ECO:0000313" key="6">
    <source>
        <dbReference type="Proteomes" id="UP000041254"/>
    </source>
</evidence>
<name>A0A0G4H797_VITBC</name>
<feature type="transmembrane region" description="Helical" evidence="2">
    <location>
        <begin position="393"/>
        <end position="412"/>
    </location>
</feature>
<feature type="transmembrane region" description="Helical" evidence="2">
    <location>
        <begin position="453"/>
        <end position="480"/>
    </location>
</feature>
<dbReference type="InterPro" id="IPR003609">
    <property type="entry name" value="Pan_app"/>
</dbReference>
<feature type="signal peptide" evidence="3">
    <location>
        <begin position="1"/>
        <end position="21"/>
    </location>
</feature>
<evidence type="ECO:0000256" key="1">
    <source>
        <dbReference type="SAM" id="MobiDB-lite"/>
    </source>
</evidence>
<dbReference type="PhylomeDB" id="A0A0G4H797"/>
<sequence>MGRSTGAAVLLLCCLIGRSDGQEPGESPPFNITMDELDTECWTWQRLLDGTFLEGADPLPLEEVWLVDQCAEKCDARDDCKAWSFDWLHRPPCSLMSGVSSGQWSSMREHNEQFIASGKRDTKDCRPIDARRPCFEHNIRLLWSGISYEYTDANLTMEECQAKCYVTRECRYFQYTKPNICYLKNRARWGNKVCSEGSTVGFFNGRECGQPSLLTPSDTDVSRLKAQGLLSSLQLLYESYPTFNVSQESYDMVNQCGCYWEGTVPFYEHDEDTNTTAEGSAVLLREHRVRLTAPRECQLLCQGEEGCEHFSTGSKICQLWKDVKEWVPKDDPHSDWGAGPALCPRDRLDEGLLCDSSFYRQRYTALSLFVLKVKDVRVPMGDSCPMEINWPSLGWIVAAAVIFLGCFIMASVSRAYYEKTTNVVSVMVAAIAMFDFLTDMAFVARSYDEKMLWVFWCGLLHLIIMMMFNTAALITMTRSAGKQGDYYRRWMASLEEHNRHYRTATAIIFFSSFLHLGTLHLFGSRLFGRTAFSLQVHQKSFLFFELLTLAEDLPQVTLQVSYVLLNSGSQGIPSVTLVSLLTSVFQILKIVLFGLKYALSTVFPSVALKSHMTHMDVESQRDPSIYMASNPSRSVSSAPSKASNGKEIDRDTDRQTERHERDQRLMGGWMDGWMGRL</sequence>
<keyword evidence="2" id="KW-0812">Transmembrane</keyword>
<dbReference type="VEuPathDB" id="CryptoDB:Vbra_19681"/>
<evidence type="ECO:0000256" key="3">
    <source>
        <dbReference type="SAM" id="SignalP"/>
    </source>
</evidence>
<gene>
    <name evidence="5" type="ORF">Vbra_19681</name>
</gene>
<keyword evidence="2" id="KW-0472">Membrane</keyword>
<organism evidence="5 6">
    <name type="scientific">Vitrella brassicaformis (strain CCMP3155)</name>
    <dbReference type="NCBI Taxonomy" id="1169540"/>
    <lineage>
        <taxon>Eukaryota</taxon>
        <taxon>Sar</taxon>
        <taxon>Alveolata</taxon>
        <taxon>Colpodellida</taxon>
        <taxon>Vitrellaceae</taxon>
        <taxon>Vitrella</taxon>
    </lineage>
</organism>
<feature type="compositionally biased region" description="Basic and acidic residues" evidence="1">
    <location>
        <begin position="644"/>
        <end position="664"/>
    </location>
</feature>
<feature type="transmembrane region" description="Helical" evidence="2">
    <location>
        <begin position="501"/>
        <end position="522"/>
    </location>
</feature>
<reference evidence="5 6" key="1">
    <citation type="submission" date="2014-11" db="EMBL/GenBank/DDBJ databases">
        <authorList>
            <person name="Zhu J."/>
            <person name="Qi W."/>
            <person name="Song R."/>
        </authorList>
    </citation>
    <scope>NUCLEOTIDE SEQUENCE [LARGE SCALE GENOMIC DNA]</scope>
</reference>
<dbReference type="AlphaFoldDB" id="A0A0G4H797"/>
<evidence type="ECO:0000256" key="2">
    <source>
        <dbReference type="SAM" id="Phobius"/>
    </source>
</evidence>
<dbReference type="SUPFAM" id="SSF57414">
    <property type="entry name" value="Hairpin loop containing domain-like"/>
    <property type="match status" value="1"/>
</dbReference>
<accession>A0A0G4H797</accession>
<dbReference type="InParanoid" id="A0A0G4H797"/>
<dbReference type="PROSITE" id="PS50948">
    <property type="entry name" value="PAN"/>
    <property type="match status" value="1"/>
</dbReference>
<feature type="transmembrane region" description="Helical" evidence="2">
    <location>
        <begin position="572"/>
        <end position="595"/>
    </location>
</feature>
<feature type="domain" description="Apple" evidence="4">
    <location>
        <begin position="134"/>
        <end position="208"/>
    </location>
</feature>
<feature type="chain" id="PRO_5005191080" description="Apple domain-containing protein" evidence="3">
    <location>
        <begin position="22"/>
        <end position="677"/>
    </location>
</feature>
<keyword evidence="6" id="KW-1185">Reference proteome</keyword>
<feature type="compositionally biased region" description="Low complexity" evidence="1">
    <location>
        <begin position="628"/>
        <end position="643"/>
    </location>
</feature>
<keyword evidence="2" id="KW-1133">Transmembrane helix</keyword>
<dbReference type="Pfam" id="PF14295">
    <property type="entry name" value="PAN_4"/>
    <property type="match status" value="3"/>
</dbReference>
<evidence type="ECO:0000313" key="5">
    <source>
        <dbReference type="EMBL" id="CEM39615.1"/>
    </source>
</evidence>
<keyword evidence="3" id="KW-0732">Signal</keyword>
<dbReference type="Gene3D" id="3.50.4.10">
    <property type="entry name" value="Hepatocyte Growth Factor"/>
    <property type="match status" value="3"/>
</dbReference>
<evidence type="ECO:0000259" key="4">
    <source>
        <dbReference type="PROSITE" id="PS50948"/>
    </source>
</evidence>
<proteinExistence type="predicted"/>
<feature type="region of interest" description="Disordered" evidence="1">
    <location>
        <begin position="626"/>
        <end position="665"/>
    </location>
</feature>
<dbReference type="Proteomes" id="UP000041254">
    <property type="component" value="Unassembled WGS sequence"/>
</dbReference>
<protein>
    <recommendedName>
        <fullName evidence="4">Apple domain-containing protein</fullName>
    </recommendedName>
</protein>
<feature type="transmembrane region" description="Helical" evidence="2">
    <location>
        <begin position="424"/>
        <end position="447"/>
    </location>
</feature>
<dbReference type="EMBL" id="CDMY01001045">
    <property type="protein sequence ID" value="CEM39615.1"/>
    <property type="molecule type" value="Genomic_DNA"/>
</dbReference>